<sequence length="2194" mass="235936">MRLPKRLAYVDYLLVLAFALVLAASSVLAANELGICFFAQTSDLAPPSGLTRSCGHDSWTYHSLSVPGTAMATAPFISAMEDRYTIDDLNLVVASDRSGLLKIGANLHYCHDVDGDGKNNEHNYACYPGGWSYQDVDMAATCHAIRGDCTLQSLRVHYGTWMRDKHFATANHFTKFDFCCRSAATVQDITSTSTNSLYVPSKDTNGDGFLFHTTKELAWRDGVGPSHPNDWPRMAASPPRMALQRSTGTDFGSLFNQNSFCFLPYVQTEIDSVVMGFCPRNYKKVEFVMKNVLGELIIYHPRPTGAQQGPTARFSKDDFMFTMCCAEDGLDCGPSSNCSNNGVCSLETASCECDLDEHKYPHCGGWCGDGIVQSNYEQCDDSNNPLCDMRTCRGYSQPSDIAFSSIAHNTFTATFLRSPFESRFTSAARVDAVYFDVKHAGTSLPGFPKDVRSPSLSITVSDLDGMRDYDVYALPYTSGKKWVVPETNEWQRAVPATVSTNCECPGKPSTTPQNFAVIQKGTQVFFSWNDATACEDRFTVHRRLISDPQPSIIASYSLPAKDACSTEPLAPTSDADNVANLILGSTYEYSIEAKDSFSGFSSARATASLNVDWVATVFVDVVSTSGTGIVGTSVVITYPGSPLPLATAVTDRAGSARLDIQIPNEPNAAIELMVRVAKTTAGNVHTYKCDDGSPCNSTLVSATHLGSTQARFMDISVVSVAGSLSVAATAEYTEDARPCPVADSRAYICSYHAATLERLECTHPNAAGAYALTFPVGIAVHVVAAWALPGIDPNEHADFVYAPAIGSASHTMTPLPLASAYSGHGSIKSITVPGASTTSVSIPQTPVTLPSFLLAASVEHYEGVNFEDQTTVELTIEVAGGKCNFPIGPGVVRLVAATCPKYIRRVVAGSSTSHMTTYAMPAMLFDATFEDIDAMQPHLWVPGISVGQVGTYFRTVLQDRVTADLRSGSSSARYEFHVPPTVALKGVSFASSSCGYAVLPMGSKHWIALVFEERFTSHLVCKDFPITSPNLVAATRDDQPQLPAQIRVYDTVSTQIFADGSINPCAVDAGCLVPLRHGRPTNVVLGGTDNATFIELPLLPAKPNVNHPSLLYQYRVDFDQPGYPLLQESWPMAVTGELARGDGFLMRMPTEVVSSKLYDPPGGLSVASIETGKSVETSVEISSGNDFSIDRAWNTGLGGTVATETCTGPPGAQQCTETAATESELDINVEVAVNRESNEIGTEATMRMSSDKMTTSDDPAFIAVTDAAGNVLHYPDLLVMPALTLNCDSEHRNNGLTKSTSVQWAAEPTSVLLYHTIFDAINGVLPELHMLRMLENKNPNADPVQLDRIDSSIDAWTKIIGNHNFDYTTATPIALGDASEVVFSGGGYAIERTTAIEVTDADTYDYSWYMDASIEKETGAEYIFFGVRTALGKTTKFATQIRFGKSETTTTATTNEVSYTLGDGELGDYFQVKIFESPKYGTPLFETTGGVSKCPHEIGTTAREAVDFNLLTSGTVINIPPLGAATFEAEIVSASPTQEAMVMNLRPDLSSNPNGLVVKLNGAPFIEPVEIAAGYNSPTKVTFTASRGPSAYIYDNVAIKAVSLCEDEQYYTMGTLSRSAPIEGAIALSARFLQPCAGLSWAGDLQRQGKFLINTASLETAFPNKIRGLVYNPEYYLQAWSEHPRLASVQLEWRRRGTATWERARDASLDVIDLVAEEDMFGFGLFEWDVANFLDGFYELRAVAQCVPTGRDDLDATYATVLSGVIDRAPPAQLGKAEPADGVYFPGDAISIAFTEDIDCEAPTRFLYSVMVDRVPRPASTLKVRCEGNTISFGIDNTLPLSSLAGAEVIIALSNVYDLADNVAPEVFEWVFSVYPVQVKDTSVRLDGLVFGSPYGSLSPSPQAWAGTLIADLEIAMELTLGPSASGPQPASSADIRVSAGIADRMRVSFIGPNPANAGSTIVSLFVTAGNNPPADDLASAVRAIVSSGVEAVTARAARGLHASRRAHDLFAMTLQDRKASESIAIRAIALPTLATLVASNSTVDAVFVPSQSDEVTNAVAKSKHLAQVAAGDNINSDGEMRKTTNEAVIGSSPSSPSASDEHFSLLQFALVNGSMLVVSVAVVIVSTWWFTHTSARRVENGVYRMGVNKTLRNKSIKARGSGSDSGVPMQRRWLDRSHSSYDYDGTTTTSDYA</sequence>
<dbReference type="OrthoDB" id="544772at2759"/>
<evidence type="ECO:0000256" key="2">
    <source>
        <dbReference type="SAM" id="SignalP"/>
    </source>
</evidence>
<dbReference type="RefSeq" id="XP_013756171.1">
    <property type="nucleotide sequence ID" value="XM_013900717.1"/>
</dbReference>
<feature type="chain" id="PRO_5005537542" description="EGF-like domain-containing protein" evidence="2">
    <location>
        <begin position="30"/>
        <end position="2194"/>
    </location>
</feature>
<evidence type="ECO:0000313" key="4">
    <source>
        <dbReference type="Proteomes" id="UP000054408"/>
    </source>
</evidence>
<protein>
    <recommendedName>
        <fullName evidence="5">EGF-like domain-containing protein</fullName>
    </recommendedName>
</protein>
<evidence type="ECO:0008006" key="5">
    <source>
        <dbReference type="Google" id="ProtNLM"/>
    </source>
</evidence>
<proteinExistence type="predicted"/>
<dbReference type="GeneID" id="25566199"/>
<dbReference type="Proteomes" id="UP000054408">
    <property type="component" value="Unassembled WGS sequence"/>
</dbReference>
<evidence type="ECO:0000256" key="1">
    <source>
        <dbReference type="SAM" id="Phobius"/>
    </source>
</evidence>
<keyword evidence="1" id="KW-1133">Transmembrane helix</keyword>
<feature type="transmembrane region" description="Helical" evidence="1">
    <location>
        <begin position="2106"/>
        <end position="2131"/>
    </location>
</feature>
<keyword evidence="4" id="KW-1185">Reference proteome</keyword>
<name>A0A0L0DG00_THETB</name>
<keyword evidence="1" id="KW-0812">Transmembrane</keyword>
<accession>A0A0L0DG00</accession>
<organism evidence="3 4">
    <name type="scientific">Thecamonas trahens ATCC 50062</name>
    <dbReference type="NCBI Taxonomy" id="461836"/>
    <lineage>
        <taxon>Eukaryota</taxon>
        <taxon>Apusozoa</taxon>
        <taxon>Apusomonadida</taxon>
        <taxon>Apusomonadidae</taxon>
        <taxon>Thecamonas</taxon>
    </lineage>
</organism>
<gene>
    <name evidence="3" type="ORF">AMSG_07234</name>
</gene>
<keyword evidence="2" id="KW-0732">Signal</keyword>
<dbReference type="EMBL" id="GL349466">
    <property type="protein sequence ID" value="KNC51239.1"/>
    <property type="molecule type" value="Genomic_DNA"/>
</dbReference>
<feature type="signal peptide" evidence="2">
    <location>
        <begin position="1"/>
        <end position="29"/>
    </location>
</feature>
<evidence type="ECO:0000313" key="3">
    <source>
        <dbReference type="EMBL" id="KNC51239.1"/>
    </source>
</evidence>
<keyword evidence="1" id="KW-0472">Membrane</keyword>
<reference evidence="3 4" key="1">
    <citation type="submission" date="2010-05" db="EMBL/GenBank/DDBJ databases">
        <title>The Genome Sequence of Thecamonas trahens ATCC 50062.</title>
        <authorList>
            <consortium name="The Broad Institute Genome Sequencing Platform"/>
            <person name="Russ C."/>
            <person name="Cuomo C."/>
            <person name="Shea T."/>
            <person name="Young S.K."/>
            <person name="Zeng Q."/>
            <person name="Koehrsen M."/>
            <person name="Haas B."/>
            <person name="Borodovsky M."/>
            <person name="Guigo R."/>
            <person name="Alvarado L."/>
            <person name="Berlin A."/>
            <person name="Bochicchio J."/>
            <person name="Borenstein D."/>
            <person name="Chapman S."/>
            <person name="Chen Z."/>
            <person name="Freedman E."/>
            <person name="Gellesch M."/>
            <person name="Goldberg J."/>
            <person name="Griggs A."/>
            <person name="Gujja S."/>
            <person name="Heilman E."/>
            <person name="Heiman D."/>
            <person name="Hepburn T."/>
            <person name="Howarth C."/>
            <person name="Jen D."/>
            <person name="Larson L."/>
            <person name="Mehta T."/>
            <person name="Park D."/>
            <person name="Pearson M."/>
            <person name="Roberts A."/>
            <person name="Saif S."/>
            <person name="Shenoy N."/>
            <person name="Sisk P."/>
            <person name="Stolte C."/>
            <person name="Sykes S."/>
            <person name="Thomson T."/>
            <person name="Walk T."/>
            <person name="White J."/>
            <person name="Yandava C."/>
            <person name="Burger G."/>
            <person name="Gray M.W."/>
            <person name="Holland P.W.H."/>
            <person name="King N."/>
            <person name="Lang F.B.F."/>
            <person name="Roger A.J."/>
            <person name="Ruiz-Trillo I."/>
            <person name="Lander E."/>
            <person name="Nusbaum C."/>
        </authorList>
    </citation>
    <scope>NUCLEOTIDE SEQUENCE [LARGE SCALE GENOMIC DNA]</scope>
    <source>
        <strain evidence="3 4">ATCC 50062</strain>
    </source>
</reference>
<dbReference type="OMA" id="EWSTISE"/>